<dbReference type="Pfam" id="PF17778">
    <property type="entry name" value="WHD_BLACT"/>
    <property type="match status" value="1"/>
</dbReference>
<name>A0A3D8QVS7_9EURO</name>
<evidence type="ECO:0000313" key="7">
    <source>
        <dbReference type="EMBL" id="RDW65872.1"/>
    </source>
</evidence>
<dbReference type="Gene3D" id="3.60.15.10">
    <property type="entry name" value="Ribonuclease Z/Hydroxyacylglutathione hydrolase-like"/>
    <property type="match status" value="1"/>
</dbReference>
<dbReference type="InterPro" id="IPR036866">
    <property type="entry name" value="RibonucZ/Hydroxyglut_hydro"/>
</dbReference>
<evidence type="ECO:0000256" key="5">
    <source>
        <dbReference type="ARBA" id="ARBA00022833"/>
    </source>
</evidence>
<dbReference type="SMART" id="SM00849">
    <property type="entry name" value="Lactamase_B"/>
    <property type="match status" value="1"/>
</dbReference>
<dbReference type="Pfam" id="PF00753">
    <property type="entry name" value="Lactamase_B"/>
    <property type="match status" value="2"/>
</dbReference>
<dbReference type="SUPFAM" id="SSF56281">
    <property type="entry name" value="Metallo-hydrolase/oxidoreductase"/>
    <property type="match status" value="1"/>
</dbReference>
<protein>
    <recommendedName>
        <fullName evidence="6">Metallo-beta-lactamase domain-containing protein</fullName>
    </recommendedName>
</protein>
<evidence type="ECO:0000259" key="6">
    <source>
        <dbReference type="SMART" id="SM00849"/>
    </source>
</evidence>
<dbReference type="EMBL" id="PVWQ01000013">
    <property type="protein sequence ID" value="RDW65872.1"/>
    <property type="molecule type" value="Genomic_DNA"/>
</dbReference>
<keyword evidence="8" id="KW-1185">Reference proteome</keyword>
<dbReference type="RefSeq" id="XP_026599975.1">
    <property type="nucleotide sequence ID" value="XM_026751627.1"/>
</dbReference>
<dbReference type="Proteomes" id="UP000256690">
    <property type="component" value="Unassembled WGS sequence"/>
</dbReference>
<dbReference type="FunFam" id="3.60.15.10:FF:000041">
    <property type="entry name" value="Metallo-beta-lactamase domain protein"/>
    <property type="match status" value="1"/>
</dbReference>
<dbReference type="PANTHER" id="PTHR23131">
    <property type="entry name" value="ENDORIBONUCLEASE LACTB2"/>
    <property type="match status" value="1"/>
</dbReference>
<feature type="domain" description="Metallo-beta-lactamase" evidence="6">
    <location>
        <begin position="32"/>
        <end position="186"/>
    </location>
</feature>
<evidence type="ECO:0000256" key="4">
    <source>
        <dbReference type="ARBA" id="ARBA00022801"/>
    </source>
</evidence>
<dbReference type="STRING" id="1810919.A0A3D8QVS7"/>
<dbReference type="GO" id="GO:0046872">
    <property type="term" value="F:metal ion binding"/>
    <property type="evidence" value="ECO:0007669"/>
    <property type="project" value="UniProtKB-KW"/>
</dbReference>
<keyword evidence="3" id="KW-0479">Metal-binding</keyword>
<comment type="similarity">
    <text evidence="2">Belongs to the metallo-beta-lactamase superfamily. Glyoxalase II family.</text>
</comment>
<dbReference type="InterPro" id="IPR036388">
    <property type="entry name" value="WH-like_DNA-bd_sf"/>
</dbReference>
<evidence type="ECO:0000256" key="1">
    <source>
        <dbReference type="ARBA" id="ARBA00001947"/>
    </source>
</evidence>
<dbReference type="CDD" id="cd07722">
    <property type="entry name" value="LACTB2-like_MBL-fold"/>
    <property type="match status" value="1"/>
</dbReference>
<dbReference type="InterPro" id="IPR041516">
    <property type="entry name" value="LACTB2_WH"/>
</dbReference>
<keyword evidence="4" id="KW-0378">Hydrolase</keyword>
<comment type="caution">
    <text evidence="7">The sequence shown here is derived from an EMBL/GenBank/DDBJ whole genome shotgun (WGS) entry which is preliminary data.</text>
</comment>
<accession>A0A3D8QVS7</accession>
<dbReference type="GeneID" id="38119981"/>
<dbReference type="InterPro" id="IPR050662">
    <property type="entry name" value="Sec-metab_biosynth-thioest"/>
</dbReference>
<dbReference type="GO" id="GO:0016787">
    <property type="term" value="F:hydrolase activity"/>
    <property type="evidence" value="ECO:0007669"/>
    <property type="project" value="UniProtKB-KW"/>
</dbReference>
<evidence type="ECO:0000313" key="8">
    <source>
        <dbReference type="Proteomes" id="UP000256690"/>
    </source>
</evidence>
<reference evidence="7 8" key="1">
    <citation type="journal article" date="2018" name="IMA Fungus">
        <title>IMA Genome-F 9: Draft genome sequence of Annulohypoxylon stygium, Aspergillus mulundensis, Berkeleyomyces basicola (syn. Thielaviopsis basicola), Ceratocystis smalleyi, two Cercospora beticola strains, Coleophoma cylindrospora, Fusarium fracticaudum, Phialophora cf. hyalina, and Morchella septimelata.</title>
        <authorList>
            <person name="Wingfield B.D."/>
            <person name="Bills G.F."/>
            <person name="Dong Y."/>
            <person name="Huang W."/>
            <person name="Nel W.J."/>
            <person name="Swalarsk-Parry B.S."/>
            <person name="Vaghefi N."/>
            <person name="Wilken P.M."/>
            <person name="An Z."/>
            <person name="de Beer Z.W."/>
            <person name="De Vos L."/>
            <person name="Chen L."/>
            <person name="Duong T.A."/>
            <person name="Gao Y."/>
            <person name="Hammerbacher A."/>
            <person name="Kikkert J.R."/>
            <person name="Li Y."/>
            <person name="Li H."/>
            <person name="Li K."/>
            <person name="Li Q."/>
            <person name="Liu X."/>
            <person name="Ma X."/>
            <person name="Naidoo K."/>
            <person name="Pethybridge S.J."/>
            <person name="Sun J."/>
            <person name="Steenkamp E.T."/>
            <person name="van der Nest M.A."/>
            <person name="van Wyk S."/>
            <person name="Wingfield M.J."/>
            <person name="Xiong C."/>
            <person name="Yue Q."/>
            <person name="Zhang X."/>
        </authorList>
    </citation>
    <scope>NUCLEOTIDE SEQUENCE [LARGE SCALE GENOMIC DNA]</scope>
    <source>
        <strain evidence="7 8">DSM 5745</strain>
    </source>
</reference>
<comment type="cofactor">
    <cofactor evidence="1">
        <name>Zn(2+)</name>
        <dbReference type="ChEBI" id="CHEBI:29105"/>
    </cofactor>
</comment>
<dbReference type="OrthoDB" id="17458at2759"/>
<dbReference type="PANTHER" id="PTHR23131:SF0">
    <property type="entry name" value="ENDORIBONUCLEASE LACTB2"/>
    <property type="match status" value="1"/>
</dbReference>
<dbReference type="InterPro" id="IPR001279">
    <property type="entry name" value="Metallo-B-lactamas"/>
</dbReference>
<dbReference type="Gene3D" id="1.10.10.10">
    <property type="entry name" value="Winged helix-like DNA-binding domain superfamily/Winged helix DNA-binding domain"/>
    <property type="match status" value="1"/>
</dbReference>
<organism evidence="7 8">
    <name type="scientific">Aspergillus mulundensis</name>
    <dbReference type="NCBI Taxonomy" id="1810919"/>
    <lineage>
        <taxon>Eukaryota</taxon>
        <taxon>Fungi</taxon>
        <taxon>Dikarya</taxon>
        <taxon>Ascomycota</taxon>
        <taxon>Pezizomycotina</taxon>
        <taxon>Eurotiomycetes</taxon>
        <taxon>Eurotiomycetidae</taxon>
        <taxon>Eurotiales</taxon>
        <taxon>Aspergillaceae</taxon>
        <taxon>Aspergillus</taxon>
        <taxon>Aspergillus subgen. Nidulantes</taxon>
    </lineage>
</organism>
<evidence type="ECO:0000256" key="2">
    <source>
        <dbReference type="ARBA" id="ARBA00006759"/>
    </source>
</evidence>
<dbReference type="GO" id="GO:0044550">
    <property type="term" value="P:secondary metabolite biosynthetic process"/>
    <property type="evidence" value="ECO:0007669"/>
    <property type="project" value="UniProtKB-ARBA"/>
</dbReference>
<evidence type="ECO:0000256" key="3">
    <source>
        <dbReference type="ARBA" id="ARBA00022723"/>
    </source>
</evidence>
<sequence length="291" mass="32289">MAQLVPLPEVERLSASVVRILGGNPGKFTLQGTNTYLIGQGPRRILIDTGEGKQSWAARLKKVLADENATVHQALVTHWHHDHVGGIPDLLRLCPEVTIYKHQPGEGQVDIQNGQVFQVEGATLKAAHTPGHTVDHMMFVFEEEDAIFTGDNVLGHGTAVFEDLKAYLDSLKRMQDRVSGRGYPGHGAVVESATAKIAGYIRHRQQREDEIIRVLRYGKLDVGDHERSPERKSWWTPLEIVKIIYRDVPENLHLPAANGVIQVLNKLAVEGKVIHDTDSGRWTLNTGKPAL</sequence>
<gene>
    <name evidence="7" type="ORF">DSM5745_09611</name>
</gene>
<dbReference type="AlphaFoldDB" id="A0A3D8QVS7"/>
<dbReference type="FunFam" id="1.10.10.10:FF:000328">
    <property type="entry name" value="Lactamase beta 2"/>
    <property type="match status" value="1"/>
</dbReference>
<dbReference type="InterPro" id="IPR047921">
    <property type="entry name" value="LACTB2-like_MBL-fold"/>
</dbReference>
<keyword evidence="5" id="KW-0862">Zinc</keyword>
<proteinExistence type="inferred from homology"/>